<dbReference type="GO" id="GO:0004540">
    <property type="term" value="F:RNA nuclease activity"/>
    <property type="evidence" value="ECO:0007669"/>
    <property type="project" value="InterPro"/>
</dbReference>
<dbReference type="OrthoDB" id="9794137at2"/>
<evidence type="ECO:0000313" key="2">
    <source>
        <dbReference type="EMBL" id="SDB36596.1"/>
    </source>
</evidence>
<gene>
    <name evidence="2" type="ORF">SAMN05660653_01733</name>
</gene>
<sequence length="185" mass="21229">MIRKIVSIDLLPAEMRAKEFGFEWFPIDDFVHALDETKNVDVLEILVPLVRRVPDDDTAESFMQVAQNFERKKYALQMSGATVIESPAKRSTGDVGEWYYKQSDDQRLIIATLSLCLRLNPDFLILVAADGDYAPMVEELRRQGIRTEVAAPPHMLASDLRRVAWRNHNLDEVFKKIKKINAVIK</sequence>
<proteinExistence type="predicted"/>
<organism evidence="2 3">
    <name type="scientific">Desulfonatronum thiosulfatophilum</name>
    <dbReference type="NCBI Taxonomy" id="617002"/>
    <lineage>
        <taxon>Bacteria</taxon>
        <taxon>Pseudomonadati</taxon>
        <taxon>Thermodesulfobacteriota</taxon>
        <taxon>Desulfovibrionia</taxon>
        <taxon>Desulfovibrionales</taxon>
        <taxon>Desulfonatronaceae</taxon>
        <taxon>Desulfonatronum</taxon>
    </lineage>
</organism>
<accession>A0A1G6CUM0</accession>
<feature type="domain" description="NYN" evidence="1">
    <location>
        <begin position="71"/>
        <end position="164"/>
    </location>
</feature>
<dbReference type="EMBL" id="FMXO01000009">
    <property type="protein sequence ID" value="SDB36596.1"/>
    <property type="molecule type" value="Genomic_DNA"/>
</dbReference>
<dbReference type="RefSeq" id="WP_092120118.1">
    <property type="nucleotide sequence ID" value="NZ_FMXO01000009.1"/>
</dbReference>
<keyword evidence="3" id="KW-1185">Reference proteome</keyword>
<evidence type="ECO:0000259" key="1">
    <source>
        <dbReference type="Pfam" id="PF01936"/>
    </source>
</evidence>
<protein>
    <submittedName>
        <fullName evidence="2">NYN domain-containing protein</fullName>
    </submittedName>
</protein>
<dbReference type="Proteomes" id="UP000198771">
    <property type="component" value="Unassembled WGS sequence"/>
</dbReference>
<name>A0A1G6CUM0_9BACT</name>
<dbReference type="Gene3D" id="3.40.50.1010">
    <property type="entry name" value="5'-nuclease"/>
    <property type="match status" value="1"/>
</dbReference>
<dbReference type="InterPro" id="IPR021139">
    <property type="entry name" value="NYN"/>
</dbReference>
<dbReference type="STRING" id="617002.SAMN05660653_01733"/>
<evidence type="ECO:0000313" key="3">
    <source>
        <dbReference type="Proteomes" id="UP000198771"/>
    </source>
</evidence>
<reference evidence="2 3" key="1">
    <citation type="submission" date="2016-10" db="EMBL/GenBank/DDBJ databases">
        <authorList>
            <person name="de Groot N.N."/>
        </authorList>
    </citation>
    <scope>NUCLEOTIDE SEQUENCE [LARGE SCALE GENOMIC DNA]</scope>
    <source>
        <strain evidence="2 3">ASO4-2</strain>
    </source>
</reference>
<dbReference type="Pfam" id="PF01936">
    <property type="entry name" value="NYN"/>
    <property type="match status" value="1"/>
</dbReference>
<dbReference type="AlphaFoldDB" id="A0A1G6CUM0"/>